<accession>Q4CAY2</accession>
<dbReference type="OrthoDB" id="473036at2"/>
<dbReference type="KEGG" id="cwa:CwatDRAFT_6714"/>
<dbReference type="InterPro" id="IPR027417">
    <property type="entry name" value="P-loop_NTPase"/>
</dbReference>
<evidence type="ECO:0000256" key="1">
    <source>
        <dbReference type="SAM" id="Coils"/>
    </source>
</evidence>
<dbReference type="Proteomes" id="UP000003922">
    <property type="component" value="Unassembled WGS sequence"/>
</dbReference>
<dbReference type="NCBIfam" id="NF042913">
    <property type="entry name" value="CyRepA1"/>
    <property type="match status" value="1"/>
</dbReference>
<reference evidence="2" key="3">
    <citation type="submission" date="2016-12" db="EMBL/GenBank/DDBJ databases">
        <title>Annotation of the draft genome assembly of Crocosphaera watsonii WH 8501.</title>
        <authorList>
            <consortium name="US DOE Joint Genome Institute (JGI-ORNL)"/>
            <person name="Larimer F."/>
            <person name="Land M."/>
        </authorList>
    </citation>
    <scope>NUCLEOTIDE SEQUENCE</scope>
    <source>
        <strain evidence="2">WH 8501</strain>
    </source>
</reference>
<gene>
    <name evidence="2" type="ORF">CwatDRAFT_6714</name>
</gene>
<dbReference type="RefSeq" id="WP_007303124.1">
    <property type="nucleotide sequence ID" value="NZ_AADV02000001.1"/>
</dbReference>
<dbReference type="AlphaFoldDB" id="Q4CAY2"/>
<dbReference type="EMBL" id="AADV02000001">
    <property type="protein sequence ID" value="EAM52804.1"/>
    <property type="molecule type" value="Genomic_DNA"/>
</dbReference>
<reference evidence="2" key="1">
    <citation type="submission" date="2004-02" db="EMBL/GenBank/DDBJ databases">
        <authorList>
            <consortium name="DOE Joint Genome Institute"/>
        </authorList>
    </citation>
    <scope>NUCLEOTIDE SEQUENCE [LARGE SCALE GENOMIC DNA]</scope>
    <source>
        <strain evidence="2">WH 8501</strain>
    </source>
</reference>
<proteinExistence type="predicted"/>
<feature type="coiled-coil region" evidence="1">
    <location>
        <begin position="217"/>
        <end position="244"/>
    </location>
</feature>
<sequence>MICQKILGQKWHKFWRNFFSKPYLKERIKVAKFIGQVDESVEIPAFDYVVYDDGTKPFNPQRTKREIGELKAKIKEVSSITEIKKLLRRISEKRLAIKEWKQLVETTYAESQGVFDNFSPETFQDVERQRTLNQGLESLIQSLFKSEIKALIKKLPVAKYRQVKTFKIHLASILWGSLAVKYNYSDKVNFKLFTGLLNKIAQSNIFELPLWDNLLLLDQELEALSDANDKLSSYELDIQNKAAQQQKHISAIEKLKKAKARAERLASYGITDKLNQLTRKTNLKVYQPKLKGVLAKIPRTGKVFIKSAKKTGKSSEINEPLIKEWKKKRKPIISIVPRILLYKEQVDRWEITAIDSYGNIHREFHESIALCFDSLGKISYFDWSGALVIFDEIRQGLKHLISSSTLEEMRSYILKLLQEKLPEAINGGGLIVSSDADLTNVEVNYIDGVCPDGNTFIVDNQYRDEKGIIKFDGGQIDDDLTEIKERYQNGKNLIIFCDAKSNSKAIHEALVNLDPSATHWLINGDTTEKPEVKEIISNNINKSIKEQQPRTLTYTNSMSTGISIDGWIDGVFHKDVYEHFTYGFVVAVGGIIEPVEVTQAMGRNRNNIDFTIHSGTGKNKEDAENSCDPEVIRKQIIKRNNNGLSIWGLTSEILSERLGREVTDIEVIKELEKRCDPDTGNIIDPHLDLYSEVKARANYAGQNFDLMLFKQLQKEGFTVAVGETCQEKNLDGEFHRLTKDKNILDEAEGISSADNITLEMAYEYLRTNVTIEQRRQARKALLRHEFPGIDLTPEFIYKNILKDRRRRVNGHKLWWYYYHPEITKEIDLGHYVRKLKQFSQGVIFLPDIKNYTIMIEELKALGVLELINLKKPTLAGVTGDPSLVRSVENPIEISKDDPKVIEFMKRALFRRYSIHTNLGLTVTQKTDPMRFIDRLLQRVGLGLTCTRTEKVGDSKTSAA</sequence>
<organism evidence="2 3">
    <name type="scientific">Crocosphaera watsonii WH 8501</name>
    <dbReference type="NCBI Taxonomy" id="165597"/>
    <lineage>
        <taxon>Bacteria</taxon>
        <taxon>Bacillati</taxon>
        <taxon>Cyanobacteriota</taxon>
        <taxon>Cyanophyceae</taxon>
        <taxon>Oscillatoriophycideae</taxon>
        <taxon>Chroococcales</taxon>
        <taxon>Aphanothecaceae</taxon>
        <taxon>Crocosphaera</taxon>
    </lineage>
</organism>
<keyword evidence="1" id="KW-0175">Coiled coil</keyword>
<dbReference type="InterPro" id="IPR049996">
    <property type="entry name" value="Slr7037-like"/>
</dbReference>
<evidence type="ECO:0000313" key="2">
    <source>
        <dbReference type="EMBL" id="EAM52804.1"/>
    </source>
</evidence>
<name>Q4CAY2_CROWT</name>
<dbReference type="SUPFAM" id="SSF52540">
    <property type="entry name" value="P-loop containing nucleoside triphosphate hydrolases"/>
    <property type="match status" value="1"/>
</dbReference>
<protein>
    <submittedName>
        <fullName evidence="2">Uncharacterized protein</fullName>
    </submittedName>
</protein>
<evidence type="ECO:0000313" key="3">
    <source>
        <dbReference type="Proteomes" id="UP000003922"/>
    </source>
</evidence>
<reference evidence="2" key="2">
    <citation type="submission" date="2005-06" db="EMBL/GenBank/DDBJ databases">
        <title>Sequencing of the draft genome and assembly of Crocosphaera watsonii WH 8501.</title>
        <authorList>
            <consortium name="US DOE Joint Genome Institute (JGI-PGF)"/>
            <person name="Copeland A."/>
            <person name="Lucas S."/>
            <person name="Lapidus A."/>
            <person name="Barry K."/>
            <person name="Detter C."/>
            <person name="Glavina T."/>
            <person name="Hammon N."/>
            <person name="Israni S."/>
            <person name="Pitluck S."/>
            <person name="Richardson P."/>
        </authorList>
    </citation>
    <scope>NUCLEOTIDE SEQUENCE [LARGE SCALE GENOMIC DNA]</scope>
    <source>
        <strain evidence="2">WH 8501</strain>
    </source>
</reference>
<comment type="caution">
    <text evidence="2">The sequence shown here is derived from an EMBL/GenBank/DDBJ whole genome shotgun (WGS) entry which is preliminary data.</text>
</comment>
<keyword evidence="3" id="KW-1185">Reference proteome</keyword>